<evidence type="ECO:0000256" key="3">
    <source>
        <dbReference type="ARBA" id="ARBA00022692"/>
    </source>
</evidence>
<organism evidence="7">
    <name type="scientific">Graphocephala atropunctata</name>
    <dbReference type="NCBI Taxonomy" id="36148"/>
    <lineage>
        <taxon>Eukaryota</taxon>
        <taxon>Metazoa</taxon>
        <taxon>Ecdysozoa</taxon>
        <taxon>Arthropoda</taxon>
        <taxon>Hexapoda</taxon>
        <taxon>Insecta</taxon>
        <taxon>Pterygota</taxon>
        <taxon>Neoptera</taxon>
        <taxon>Paraneoptera</taxon>
        <taxon>Hemiptera</taxon>
        <taxon>Auchenorrhyncha</taxon>
        <taxon>Membracoidea</taxon>
        <taxon>Cicadellidae</taxon>
        <taxon>Cicadellinae</taxon>
        <taxon>Cicadellini</taxon>
        <taxon>Graphocephala</taxon>
    </lineage>
</organism>
<name>A0A1B6KYV9_9HEMI</name>
<gene>
    <name evidence="7" type="ORF">g.1931</name>
</gene>
<evidence type="ECO:0000259" key="6">
    <source>
        <dbReference type="Pfam" id="PF20519"/>
    </source>
</evidence>
<evidence type="ECO:0000256" key="2">
    <source>
        <dbReference type="ARBA" id="ARBA00007200"/>
    </source>
</evidence>
<evidence type="ECO:0000256" key="1">
    <source>
        <dbReference type="ARBA" id="ARBA00004141"/>
    </source>
</evidence>
<keyword evidence="3" id="KW-0812">Transmembrane</keyword>
<dbReference type="EMBL" id="GEBQ01023324">
    <property type="protein sequence ID" value="JAT16653.1"/>
    <property type="molecule type" value="Transcribed_RNA"/>
</dbReference>
<evidence type="ECO:0000256" key="4">
    <source>
        <dbReference type="ARBA" id="ARBA00022989"/>
    </source>
</evidence>
<accession>A0A1B6KYV9</accession>
<comment type="subcellular location">
    <subcellularLocation>
        <location evidence="1">Membrane</location>
        <topology evidence="1">Multi-pass membrane protein</topology>
    </subcellularLocation>
</comment>
<reference evidence="7" key="1">
    <citation type="submission" date="2015-11" db="EMBL/GenBank/DDBJ databases">
        <title>De novo transcriptome assembly of four potential Pierce s Disease insect vectors from Arizona vineyards.</title>
        <authorList>
            <person name="Tassone E.E."/>
        </authorList>
    </citation>
    <scope>NUCLEOTIDE SEQUENCE</scope>
</reference>
<feature type="domain" description="Polycystin" evidence="6">
    <location>
        <begin position="37"/>
        <end position="123"/>
    </location>
</feature>
<dbReference type="AlphaFoldDB" id="A0A1B6KYV9"/>
<feature type="non-terminal residue" evidence="7">
    <location>
        <position position="123"/>
    </location>
</feature>
<sequence length="123" mass="14102">VISQAVAGELTNNSFFIKLLFENINSGGNYQPSPYITNVSSYTQYIQDTIFPAIYKTQWYNKYPLTAEDEVFEETGWTQDAAHRLMGVPLLRQIRAVNRPCHIPQSLRNLTVYCNVRFSSSTE</sequence>
<dbReference type="Pfam" id="PF20519">
    <property type="entry name" value="Polycystin_dom"/>
    <property type="match status" value="1"/>
</dbReference>
<feature type="non-terminal residue" evidence="7">
    <location>
        <position position="1"/>
    </location>
</feature>
<dbReference type="InterPro" id="IPR046791">
    <property type="entry name" value="Polycystin_dom"/>
</dbReference>
<keyword evidence="4" id="KW-1133">Transmembrane helix</keyword>
<protein>
    <recommendedName>
        <fullName evidence="6">Polycystin domain-containing protein</fullName>
    </recommendedName>
</protein>
<comment type="similarity">
    <text evidence="2">Belongs to the polycystin family.</text>
</comment>
<evidence type="ECO:0000256" key="5">
    <source>
        <dbReference type="ARBA" id="ARBA00023136"/>
    </source>
</evidence>
<evidence type="ECO:0000313" key="7">
    <source>
        <dbReference type="EMBL" id="JAT16653.1"/>
    </source>
</evidence>
<keyword evidence="5" id="KW-0472">Membrane</keyword>
<dbReference type="GO" id="GO:0016020">
    <property type="term" value="C:membrane"/>
    <property type="evidence" value="ECO:0007669"/>
    <property type="project" value="UniProtKB-SubCell"/>
</dbReference>
<proteinExistence type="inferred from homology"/>